<protein>
    <submittedName>
        <fullName evidence="2">Uncharacterized protein</fullName>
    </submittedName>
</protein>
<accession>A0A427XXY1</accession>
<evidence type="ECO:0000313" key="3">
    <source>
        <dbReference type="Proteomes" id="UP000279259"/>
    </source>
</evidence>
<feature type="region of interest" description="Disordered" evidence="1">
    <location>
        <begin position="36"/>
        <end position="55"/>
    </location>
</feature>
<dbReference type="EMBL" id="RSCD01000024">
    <property type="protein sequence ID" value="RSH83699.1"/>
    <property type="molecule type" value="Genomic_DNA"/>
</dbReference>
<dbReference type="Gene3D" id="2.40.160.20">
    <property type="match status" value="1"/>
</dbReference>
<dbReference type="Pfam" id="PF11578">
    <property type="entry name" value="DUF3237"/>
    <property type="match status" value="1"/>
</dbReference>
<feature type="compositionally biased region" description="Basic and acidic residues" evidence="1">
    <location>
        <begin position="1"/>
        <end position="15"/>
    </location>
</feature>
<reference evidence="2 3" key="1">
    <citation type="submission" date="2018-11" db="EMBL/GenBank/DDBJ databases">
        <title>Genome sequence of Saitozyma podzolica DSM 27192.</title>
        <authorList>
            <person name="Aliyu H."/>
            <person name="Gorte O."/>
            <person name="Ochsenreither K."/>
        </authorList>
    </citation>
    <scope>NUCLEOTIDE SEQUENCE [LARGE SCALE GENOMIC DNA]</scope>
    <source>
        <strain evidence="2 3">DSM 27192</strain>
    </source>
</reference>
<comment type="caution">
    <text evidence="2">The sequence shown here is derived from an EMBL/GenBank/DDBJ whole genome shotgun (WGS) entry which is preliminary data.</text>
</comment>
<sequence length="204" mass="22598">MSDDGKVGVEFKPDTITHSPNAALRSASAPTRLLQAGSRPAAMQRRQRRSSMYPPAVSATVRKYSTPALRPNWLRFDNRGVGGEFCGPNVSGTILSGMSLPSAEGCADEWTRYLDNAFTLQTDDGASISLEMAGPRRGKQDSLEEVGEVGRRGYMKAFNHTILGVCKFETHDIRYAWLSDIKDVEMQLRRSEEDTIEITINILQ</sequence>
<proteinExistence type="predicted"/>
<dbReference type="Proteomes" id="UP000279259">
    <property type="component" value="Unassembled WGS sequence"/>
</dbReference>
<evidence type="ECO:0000256" key="1">
    <source>
        <dbReference type="SAM" id="MobiDB-lite"/>
    </source>
</evidence>
<keyword evidence="3" id="KW-1185">Reference proteome</keyword>
<organism evidence="2 3">
    <name type="scientific">Saitozyma podzolica</name>
    <dbReference type="NCBI Taxonomy" id="1890683"/>
    <lineage>
        <taxon>Eukaryota</taxon>
        <taxon>Fungi</taxon>
        <taxon>Dikarya</taxon>
        <taxon>Basidiomycota</taxon>
        <taxon>Agaricomycotina</taxon>
        <taxon>Tremellomycetes</taxon>
        <taxon>Tremellales</taxon>
        <taxon>Trimorphomycetaceae</taxon>
        <taxon>Saitozyma</taxon>
    </lineage>
</organism>
<gene>
    <name evidence="2" type="ORF">EHS25_005603</name>
</gene>
<evidence type="ECO:0000313" key="2">
    <source>
        <dbReference type="EMBL" id="RSH83699.1"/>
    </source>
</evidence>
<dbReference type="AlphaFoldDB" id="A0A427XXY1"/>
<feature type="region of interest" description="Disordered" evidence="1">
    <location>
        <begin position="1"/>
        <end position="20"/>
    </location>
</feature>
<name>A0A427XXY1_9TREE</name>